<evidence type="ECO:0000256" key="8">
    <source>
        <dbReference type="ARBA" id="ARBA00022989"/>
    </source>
</evidence>
<keyword evidence="3 10" id="KW-0813">Transport</keyword>
<dbReference type="GO" id="GO:0003333">
    <property type="term" value="P:amino acid transmembrane transport"/>
    <property type="evidence" value="ECO:0007669"/>
    <property type="project" value="InterPro"/>
</dbReference>
<proteinExistence type="inferred from homology"/>
<keyword evidence="7 10" id="KW-0029">Amino-acid transport</keyword>
<dbReference type="OrthoDB" id="18749at2"/>
<feature type="transmembrane region" description="Helical" evidence="10">
    <location>
        <begin position="126"/>
        <end position="146"/>
    </location>
</feature>
<keyword evidence="6 10" id="KW-0812">Transmembrane</keyword>
<organism evidence="11 12">
    <name type="scientific">Ferrimonas sediminum</name>
    <dbReference type="NCBI Taxonomy" id="718193"/>
    <lineage>
        <taxon>Bacteria</taxon>
        <taxon>Pseudomonadati</taxon>
        <taxon>Pseudomonadota</taxon>
        <taxon>Gammaproteobacteria</taxon>
        <taxon>Alteromonadales</taxon>
        <taxon>Ferrimonadaceae</taxon>
        <taxon>Ferrimonas</taxon>
    </lineage>
</organism>
<reference evidence="12" key="1">
    <citation type="submission" date="2016-10" db="EMBL/GenBank/DDBJ databases">
        <authorList>
            <person name="Varghese N."/>
            <person name="Submissions S."/>
        </authorList>
    </citation>
    <scope>NUCLEOTIDE SEQUENCE [LARGE SCALE GENOMIC DNA]</scope>
    <source>
        <strain evidence="12">DSM 23317</strain>
    </source>
</reference>
<keyword evidence="12" id="KW-1185">Reference proteome</keyword>
<comment type="similarity">
    <text evidence="2 10">Belongs to the amino acid/polyamine transporter 2 family. Mtr/TnaB/TyrP permease subfamily.</text>
</comment>
<dbReference type="PRINTS" id="PR00166">
    <property type="entry name" value="AROAAPRMEASE"/>
</dbReference>
<feature type="transmembrane region" description="Helical" evidence="10">
    <location>
        <begin position="187"/>
        <end position="204"/>
    </location>
</feature>
<sequence length="411" mass="42861">MNKHRSPSLLGGAMIIAATTVGAGMFSLPVTSAGMWFNYSLLVLAIAWLCMLLSGLFVLETNLHYPVGASFDSMVGDTLGRPWRVANGISIAFVLYILTYAYISGGSSIVSHLMEATTGAEVDSRLASLSFAGILAVIVWLGAGAVDRISTLMIGAMVLTFAAAGGDLLGGVSASHLWPDNSGDTDYAIFGLAALPFMLASFGYHGNVPSLVKYYGKQPATIAKALLLGTGLAFVIYVLWLTLTFGNLSQQQLLPVIQAGGNMGDLVAALEHNSQGSIGSVLSIFANLAVASSFLGVTLGLFDFIADLFGFDNSLSGRSKTAAITFLPPLLLALAWPHGFIYAIGFAGLAATLWAAIVPALMARTIRHRHPSAAYRAPGGQAGIAIVIAFGLLVAVCEIASKLQLLPVFGQ</sequence>
<evidence type="ECO:0000256" key="1">
    <source>
        <dbReference type="ARBA" id="ARBA00004429"/>
    </source>
</evidence>
<feature type="transmembrane region" description="Helical" evidence="10">
    <location>
        <begin position="225"/>
        <end position="245"/>
    </location>
</feature>
<comment type="function">
    <text evidence="10">Involved in transporting aromatic amino acids across the cytoplasmic membrane.</text>
</comment>
<protein>
    <recommendedName>
        <fullName evidence="10">Aromatic amino acid permease</fullName>
    </recommendedName>
</protein>
<keyword evidence="9 10" id="KW-0472">Membrane</keyword>
<keyword evidence="5 10" id="KW-0997">Cell inner membrane</keyword>
<feature type="transmembrane region" description="Helical" evidence="10">
    <location>
        <begin position="9"/>
        <end position="30"/>
    </location>
</feature>
<feature type="transmembrane region" description="Helical" evidence="10">
    <location>
        <begin position="91"/>
        <end position="114"/>
    </location>
</feature>
<feature type="transmembrane region" description="Helical" evidence="10">
    <location>
        <begin position="36"/>
        <end position="59"/>
    </location>
</feature>
<keyword evidence="8 10" id="KW-1133">Transmembrane helix</keyword>
<evidence type="ECO:0000256" key="4">
    <source>
        <dbReference type="ARBA" id="ARBA00022475"/>
    </source>
</evidence>
<dbReference type="NCBIfam" id="TIGR00837">
    <property type="entry name" value="araaP"/>
    <property type="match status" value="1"/>
</dbReference>
<dbReference type="PANTHER" id="PTHR46997">
    <property type="entry name" value="LOW AFFINITY TRYPTOPHAN PERMEASE-RELATED"/>
    <property type="match status" value="1"/>
</dbReference>
<feature type="transmembrane region" description="Helical" evidence="10">
    <location>
        <begin position="340"/>
        <end position="361"/>
    </location>
</feature>
<dbReference type="EMBL" id="FNEM01000020">
    <property type="protein sequence ID" value="SDK16108.1"/>
    <property type="molecule type" value="Genomic_DNA"/>
</dbReference>
<dbReference type="InterPro" id="IPR018227">
    <property type="entry name" value="Amino_acid_transport_2"/>
</dbReference>
<dbReference type="PANTHER" id="PTHR46997:SF1">
    <property type="entry name" value="LOW AFFINITY TRYPTOPHAN PERMEASE-RELATED"/>
    <property type="match status" value="1"/>
</dbReference>
<evidence type="ECO:0000256" key="10">
    <source>
        <dbReference type="RuleBase" id="RU367149"/>
    </source>
</evidence>
<name>A0A1G8ZM32_9GAMM</name>
<feature type="transmembrane region" description="Helical" evidence="10">
    <location>
        <begin position="153"/>
        <end position="175"/>
    </location>
</feature>
<keyword evidence="4 10" id="KW-1003">Cell membrane</keyword>
<gene>
    <name evidence="11" type="ORF">SAMN04488540_12051</name>
</gene>
<evidence type="ECO:0000256" key="2">
    <source>
        <dbReference type="ARBA" id="ARBA00005452"/>
    </source>
</evidence>
<evidence type="ECO:0000313" key="12">
    <source>
        <dbReference type="Proteomes" id="UP000199527"/>
    </source>
</evidence>
<comment type="subcellular location">
    <subcellularLocation>
        <location evidence="1 10">Cell inner membrane</location>
        <topology evidence="1 10">Multi-pass membrane protein</topology>
    </subcellularLocation>
</comment>
<dbReference type="InterPro" id="IPR013059">
    <property type="entry name" value="Trp_tyr_transpt"/>
</dbReference>
<dbReference type="GO" id="GO:0005886">
    <property type="term" value="C:plasma membrane"/>
    <property type="evidence" value="ECO:0007669"/>
    <property type="project" value="UniProtKB-SubCell"/>
</dbReference>
<feature type="transmembrane region" description="Helical" evidence="10">
    <location>
        <begin position="382"/>
        <end position="401"/>
    </location>
</feature>
<dbReference type="Gene3D" id="1.20.1740.10">
    <property type="entry name" value="Amino acid/polyamine transporter I"/>
    <property type="match status" value="1"/>
</dbReference>
<accession>A0A1G8ZM32</accession>
<evidence type="ECO:0000313" key="11">
    <source>
        <dbReference type="EMBL" id="SDK16108.1"/>
    </source>
</evidence>
<evidence type="ECO:0000256" key="9">
    <source>
        <dbReference type="ARBA" id="ARBA00023136"/>
    </source>
</evidence>
<dbReference type="AlphaFoldDB" id="A0A1G8ZM32"/>
<feature type="transmembrane region" description="Helical" evidence="10">
    <location>
        <begin position="284"/>
        <end position="305"/>
    </location>
</feature>
<dbReference type="GO" id="GO:0015173">
    <property type="term" value="F:aromatic amino acid transmembrane transporter activity"/>
    <property type="evidence" value="ECO:0007669"/>
    <property type="project" value="UniProtKB-UniRule"/>
</dbReference>
<evidence type="ECO:0000256" key="5">
    <source>
        <dbReference type="ARBA" id="ARBA00022519"/>
    </source>
</evidence>
<dbReference type="Proteomes" id="UP000199527">
    <property type="component" value="Unassembled WGS sequence"/>
</dbReference>
<dbReference type="RefSeq" id="WP_090367810.1">
    <property type="nucleotide sequence ID" value="NZ_FNEM01000020.1"/>
</dbReference>
<dbReference type="Pfam" id="PF03222">
    <property type="entry name" value="Trp_Tyr_perm"/>
    <property type="match status" value="1"/>
</dbReference>
<evidence type="ECO:0000256" key="6">
    <source>
        <dbReference type="ARBA" id="ARBA00022692"/>
    </source>
</evidence>
<evidence type="ECO:0000256" key="3">
    <source>
        <dbReference type="ARBA" id="ARBA00022448"/>
    </source>
</evidence>
<feature type="transmembrane region" description="Helical" evidence="10">
    <location>
        <begin position="317"/>
        <end position="334"/>
    </location>
</feature>
<evidence type="ECO:0000256" key="7">
    <source>
        <dbReference type="ARBA" id="ARBA00022970"/>
    </source>
</evidence>